<dbReference type="AlphaFoldDB" id="A0A8R1I6L9"/>
<keyword evidence="3" id="KW-1185">Reference proteome</keyword>
<dbReference type="PROSITE" id="PS51363">
    <property type="entry name" value="W2"/>
    <property type="match status" value="1"/>
</dbReference>
<evidence type="ECO:0000313" key="2">
    <source>
        <dbReference type="EnsemblMetazoa" id="CJA18399.1"/>
    </source>
</evidence>
<accession>A0A8R1I6L9</accession>
<dbReference type="InterPro" id="IPR016024">
    <property type="entry name" value="ARM-type_fold"/>
</dbReference>
<protein>
    <submittedName>
        <fullName evidence="2">W2 domain-containing protein</fullName>
    </submittedName>
</protein>
<organism evidence="2 3">
    <name type="scientific">Caenorhabditis japonica</name>
    <dbReference type="NCBI Taxonomy" id="281687"/>
    <lineage>
        <taxon>Eukaryota</taxon>
        <taxon>Metazoa</taxon>
        <taxon>Ecdysozoa</taxon>
        <taxon>Nematoda</taxon>
        <taxon>Chromadorea</taxon>
        <taxon>Rhabditida</taxon>
        <taxon>Rhabditina</taxon>
        <taxon>Rhabditomorpha</taxon>
        <taxon>Rhabditoidea</taxon>
        <taxon>Rhabditidae</taxon>
        <taxon>Peloderinae</taxon>
        <taxon>Caenorhabditis</taxon>
    </lineage>
</organism>
<sequence length="159" mass="18256">MRNLILEINSSKLACNVAMDDVARNVFAAFLELEGNDTLKTLCSLVKKWRPLFLNYYKSSEESLAAKSPAQRKVEIELKRKCQIQMLLAIEDKYEKEANSFGPKVAKLVHFLYNDADVLDEEAILEWAKTIAEESPLKGIMEPIVNWLQEDEEESDEEE</sequence>
<evidence type="ECO:0000313" key="3">
    <source>
        <dbReference type="Proteomes" id="UP000005237"/>
    </source>
</evidence>
<name>A0A8R1I6L9_CAEJA</name>
<dbReference type="Pfam" id="PF02020">
    <property type="entry name" value="W2"/>
    <property type="match status" value="1"/>
</dbReference>
<dbReference type="Proteomes" id="UP000005237">
    <property type="component" value="Unassembled WGS sequence"/>
</dbReference>
<dbReference type="CDD" id="cd11558">
    <property type="entry name" value="W2_eIF2B_epsilon"/>
    <property type="match status" value="1"/>
</dbReference>
<dbReference type="Gene3D" id="1.25.40.180">
    <property type="match status" value="1"/>
</dbReference>
<reference evidence="2" key="2">
    <citation type="submission" date="2022-06" db="UniProtKB">
        <authorList>
            <consortium name="EnsemblMetazoa"/>
        </authorList>
    </citation>
    <scope>IDENTIFICATION</scope>
    <source>
        <strain evidence="2">DF5081</strain>
    </source>
</reference>
<evidence type="ECO:0000259" key="1">
    <source>
        <dbReference type="PROSITE" id="PS51363"/>
    </source>
</evidence>
<dbReference type="InterPro" id="IPR051956">
    <property type="entry name" value="eIF2B_epsilon"/>
</dbReference>
<reference evidence="3" key="1">
    <citation type="submission" date="2010-08" db="EMBL/GenBank/DDBJ databases">
        <authorList>
            <consortium name="Caenorhabditis japonica Sequencing Consortium"/>
            <person name="Wilson R.K."/>
        </authorList>
    </citation>
    <scope>NUCLEOTIDE SEQUENCE [LARGE SCALE GENOMIC DNA]</scope>
    <source>
        <strain evidence="3">DF5081</strain>
    </source>
</reference>
<dbReference type="SUPFAM" id="SSF48371">
    <property type="entry name" value="ARM repeat"/>
    <property type="match status" value="1"/>
</dbReference>
<dbReference type="InterPro" id="IPR003307">
    <property type="entry name" value="W2_domain"/>
</dbReference>
<dbReference type="EnsemblMetazoa" id="CJA18399.1">
    <property type="protein sequence ID" value="CJA18399.1"/>
    <property type="gene ID" value="WBGene00137603"/>
</dbReference>
<dbReference type="PANTHER" id="PTHR45887:SF1">
    <property type="entry name" value="TRANSLATION INITIATION FACTOR EIF-2B SUBUNIT EPSILON"/>
    <property type="match status" value="1"/>
</dbReference>
<dbReference type="PANTHER" id="PTHR45887">
    <property type="entry name" value="TRANSLATION INITIATION FACTOR EIF-2B SUBUNIT EPSILON"/>
    <property type="match status" value="1"/>
</dbReference>
<dbReference type="GO" id="GO:0005085">
    <property type="term" value="F:guanyl-nucleotide exchange factor activity"/>
    <property type="evidence" value="ECO:0007669"/>
    <property type="project" value="InterPro"/>
</dbReference>
<dbReference type="GO" id="GO:0003743">
    <property type="term" value="F:translation initiation factor activity"/>
    <property type="evidence" value="ECO:0007669"/>
    <property type="project" value="TreeGrafter"/>
</dbReference>
<dbReference type="InterPro" id="IPR044123">
    <property type="entry name" value="W2_eIF2B_epsilon"/>
</dbReference>
<dbReference type="SMART" id="SM00515">
    <property type="entry name" value="eIF5C"/>
    <property type="match status" value="1"/>
</dbReference>
<dbReference type="GO" id="GO:0005851">
    <property type="term" value="C:eukaryotic translation initiation factor 2B complex"/>
    <property type="evidence" value="ECO:0007669"/>
    <property type="project" value="TreeGrafter"/>
</dbReference>
<dbReference type="GO" id="GO:0031369">
    <property type="term" value="F:translation initiation factor binding"/>
    <property type="evidence" value="ECO:0007669"/>
    <property type="project" value="InterPro"/>
</dbReference>
<proteinExistence type="predicted"/>
<feature type="domain" description="W2" evidence="1">
    <location>
        <begin position="1"/>
        <end position="158"/>
    </location>
</feature>